<dbReference type="CDD" id="cd04301">
    <property type="entry name" value="NAT_SF"/>
    <property type="match status" value="1"/>
</dbReference>
<organism evidence="2 3">
    <name type="scientific">Convivina praedatoris</name>
    <dbReference type="NCBI Taxonomy" id="2880963"/>
    <lineage>
        <taxon>Bacteria</taxon>
        <taxon>Bacillati</taxon>
        <taxon>Bacillota</taxon>
        <taxon>Bacilli</taxon>
        <taxon>Lactobacillales</taxon>
        <taxon>Lactobacillaceae</taxon>
        <taxon>Convivina</taxon>
    </lineage>
</organism>
<dbReference type="PANTHER" id="PTHR13355">
    <property type="entry name" value="GLUCOSAMINE 6-PHOSPHATE N-ACETYLTRANSFERASE"/>
    <property type="match status" value="1"/>
</dbReference>
<dbReference type="PANTHER" id="PTHR13355:SF11">
    <property type="entry name" value="GLUCOSAMINE 6-PHOSPHATE N-ACETYLTRANSFERASE"/>
    <property type="match status" value="1"/>
</dbReference>
<dbReference type="SUPFAM" id="SSF55729">
    <property type="entry name" value="Acyl-CoA N-acyltransferases (Nat)"/>
    <property type="match status" value="1"/>
</dbReference>
<name>A0ABN8HAQ1_9LACO</name>
<protein>
    <submittedName>
        <fullName evidence="2">Protein ElaA</fullName>
    </submittedName>
</protein>
<dbReference type="InterPro" id="IPR039143">
    <property type="entry name" value="GNPNAT1-like"/>
</dbReference>
<evidence type="ECO:0000259" key="1">
    <source>
        <dbReference type="PROSITE" id="PS51186"/>
    </source>
</evidence>
<reference evidence="2" key="1">
    <citation type="submission" date="2022-03" db="EMBL/GenBank/DDBJ databases">
        <authorList>
            <person name="Hettiarachchi G."/>
        </authorList>
    </citation>
    <scope>NUCLEOTIDE SEQUENCE</scope>
    <source>
        <strain evidence="2">LMG 32447</strain>
    </source>
</reference>
<accession>A0ABN8HAQ1</accession>
<evidence type="ECO:0000313" key="3">
    <source>
        <dbReference type="Proteomes" id="UP000838102"/>
    </source>
</evidence>
<dbReference type="Proteomes" id="UP000838102">
    <property type="component" value="Unassembled WGS sequence"/>
</dbReference>
<proteinExistence type="predicted"/>
<feature type="domain" description="N-acetyltransferase" evidence="1">
    <location>
        <begin position="5"/>
        <end position="146"/>
    </location>
</feature>
<dbReference type="Pfam" id="PF13673">
    <property type="entry name" value="Acetyltransf_10"/>
    <property type="match status" value="1"/>
</dbReference>
<evidence type="ECO:0000313" key="2">
    <source>
        <dbReference type="EMBL" id="CAH1856562.1"/>
    </source>
</evidence>
<dbReference type="EMBL" id="CAKOEU010000007">
    <property type="protein sequence ID" value="CAH1856562.1"/>
    <property type="molecule type" value="Genomic_DNA"/>
</dbReference>
<dbReference type="InterPro" id="IPR000182">
    <property type="entry name" value="GNAT_dom"/>
</dbReference>
<keyword evidence="3" id="KW-1185">Reference proteome</keyword>
<comment type="caution">
    <text evidence="2">The sequence shown here is derived from an EMBL/GenBank/DDBJ whole genome shotgun (WGS) entry which is preliminary data.</text>
</comment>
<dbReference type="Gene3D" id="3.40.630.30">
    <property type="match status" value="1"/>
</dbReference>
<gene>
    <name evidence="2" type="primary">elaA</name>
    <name evidence="2" type="ORF">LMG032447_01315</name>
</gene>
<dbReference type="InterPro" id="IPR016181">
    <property type="entry name" value="Acyl_CoA_acyltransferase"/>
</dbReference>
<sequence>MWKIKKMAELTAEEFYQILKLRIDTFVVAQQRIYHELDDNDPQASHVFYQAEDVNQVNAYARVFIEDDHITFGRVVTSPATRGSGLGAKLVKQILQLCSQQWPGKTIEIEAQEQVVGFYEKFNFISEGEPFIFESTPHVTMIWQNKINDPLHG</sequence>
<dbReference type="RefSeq" id="WP_248706665.1">
    <property type="nucleotide sequence ID" value="NZ_CAKOET010000008.1"/>
</dbReference>
<dbReference type="PROSITE" id="PS51186">
    <property type="entry name" value="GNAT"/>
    <property type="match status" value="1"/>
</dbReference>